<name>A0A6P5LA11_PHACI</name>
<gene>
    <name evidence="11" type="primary">LOC110217206</name>
</gene>
<dbReference type="Gene3D" id="1.20.1070.10">
    <property type="entry name" value="Rhodopsin 7-helix transmembrane proteins"/>
    <property type="match status" value="1"/>
</dbReference>
<evidence type="ECO:0000256" key="2">
    <source>
        <dbReference type="ARBA" id="ARBA00022692"/>
    </source>
</evidence>
<protein>
    <submittedName>
        <fullName evidence="11">Allatostatin-A receptor-like</fullName>
    </submittedName>
</protein>
<feature type="transmembrane region" description="Helical" evidence="8">
    <location>
        <begin position="70"/>
        <end position="94"/>
    </location>
</feature>
<keyword evidence="4" id="KW-0297">G-protein coupled receptor</keyword>
<dbReference type="GO" id="GO:0004930">
    <property type="term" value="F:G protein-coupled receptor activity"/>
    <property type="evidence" value="ECO:0007669"/>
    <property type="project" value="UniProtKB-KW"/>
</dbReference>
<keyword evidence="5 8" id="KW-0472">Membrane</keyword>
<proteinExistence type="predicted"/>
<dbReference type="Pfam" id="PF00001">
    <property type="entry name" value="7tm_1"/>
    <property type="match status" value="1"/>
</dbReference>
<dbReference type="InterPro" id="IPR017452">
    <property type="entry name" value="GPCR_Rhodpsn_7TM"/>
</dbReference>
<comment type="subcellular location">
    <subcellularLocation>
        <location evidence="1">Membrane</location>
        <topology evidence="1">Multi-pass membrane protein</topology>
    </subcellularLocation>
</comment>
<feature type="transmembrane region" description="Helical" evidence="8">
    <location>
        <begin position="288"/>
        <end position="313"/>
    </location>
</feature>
<reference evidence="11" key="1">
    <citation type="submission" date="2025-08" db="UniProtKB">
        <authorList>
            <consortium name="RefSeq"/>
        </authorList>
    </citation>
    <scope>IDENTIFICATION</scope>
    <source>
        <tissue evidence="11">Spleen</tissue>
    </source>
</reference>
<dbReference type="KEGG" id="pcw:110217206"/>
<keyword evidence="2 8" id="KW-0812">Transmembrane</keyword>
<feature type="domain" description="G-protein coupled receptors family 1 profile" evidence="9">
    <location>
        <begin position="41"/>
        <end position="310"/>
    </location>
</feature>
<feature type="transmembrane region" description="Helical" evidence="8">
    <location>
        <begin position="114"/>
        <end position="137"/>
    </location>
</feature>
<evidence type="ECO:0000259" key="9">
    <source>
        <dbReference type="PROSITE" id="PS50262"/>
    </source>
</evidence>
<dbReference type="SUPFAM" id="SSF81321">
    <property type="entry name" value="Family A G protein-coupled receptor-like"/>
    <property type="match status" value="1"/>
</dbReference>
<feature type="transmembrane region" description="Helical" evidence="8">
    <location>
        <begin position="149"/>
        <end position="169"/>
    </location>
</feature>
<dbReference type="GO" id="GO:0005886">
    <property type="term" value="C:plasma membrane"/>
    <property type="evidence" value="ECO:0007669"/>
    <property type="project" value="TreeGrafter"/>
</dbReference>
<accession>A0A6P5LA11</accession>
<dbReference type="PANTHER" id="PTHR45695">
    <property type="entry name" value="LEUCOKININ RECEPTOR-RELATED"/>
    <property type="match status" value="1"/>
</dbReference>
<dbReference type="RefSeq" id="XP_020855095.1">
    <property type="nucleotide sequence ID" value="XM_020999436.1"/>
</dbReference>
<dbReference type="PRINTS" id="PR00237">
    <property type="entry name" value="GPCRRHODOPSN"/>
</dbReference>
<evidence type="ECO:0000256" key="5">
    <source>
        <dbReference type="ARBA" id="ARBA00023136"/>
    </source>
</evidence>
<dbReference type="PROSITE" id="PS50262">
    <property type="entry name" value="G_PROTEIN_RECEP_F1_2"/>
    <property type="match status" value="1"/>
</dbReference>
<organism evidence="10 11">
    <name type="scientific">Phascolarctos cinereus</name>
    <name type="common">Koala</name>
    <dbReference type="NCBI Taxonomy" id="38626"/>
    <lineage>
        <taxon>Eukaryota</taxon>
        <taxon>Metazoa</taxon>
        <taxon>Chordata</taxon>
        <taxon>Craniata</taxon>
        <taxon>Vertebrata</taxon>
        <taxon>Euteleostomi</taxon>
        <taxon>Mammalia</taxon>
        <taxon>Metatheria</taxon>
        <taxon>Diprotodontia</taxon>
        <taxon>Phascolarctidae</taxon>
        <taxon>Phascolarctos</taxon>
    </lineage>
</organism>
<evidence type="ECO:0000256" key="3">
    <source>
        <dbReference type="ARBA" id="ARBA00022989"/>
    </source>
</evidence>
<feature type="transmembrane region" description="Helical" evidence="8">
    <location>
        <begin position="255"/>
        <end position="276"/>
    </location>
</feature>
<evidence type="ECO:0000313" key="11">
    <source>
        <dbReference type="RefSeq" id="XP_020855095.1"/>
    </source>
</evidence>
<keyword evidence="3 8" id="KW-1133">Transmembrane helix</keyword>
<evidence type="ECO:0000256" key="6">
    <source>
        <dbReference type="ARBA" id="ARBA00023170"/>
    </source>
</evidence>
<evidence type="ECO:0000313" key="10">
    <source>
        <dbReference type="Proteomes" id="UP000515140"/>
    </source>
</evidence>
<dbReference type="InParanoid" id="A0A6P5LA11"/>
<keyword evidence="10" id="KW-1185">Reference proteome</keyword>
<evidence type="ECO:0000256" key="1">
    <source>
        <dbReference type="ARBA" id="ARBA00004141"/>
    </source>
</evidence>
<sequence length="363" mass="39069">MESTPRLNATTNDNHDSLSEAQLRPLFATLCGLILLVGLLANGLMLLILGRGTGLRGQAPCPLLALTNSLMVNITVSDLVFLVYVVPVLLLTFLQEDWWLGSSVCTTSQSFNMGTMFCTFYSMVATALLRHAAVAFPTMAFPAGRGTQLLLCLTMWILGFSVSLPNWLYQKVVEEGREDGEEVAGGPGSELIHSCLMLLGPAQISCYFTLLGALAFLPFALMLVLSFTHLGWLLWSGEWTQVPLDVRQHREATGLILVVLVVFVVMWGPCSVLGYVAASGDLPHTFTVFVATSLCTILAYSNCAVSPILCFCLSRQFQAGLKDLFCCSTLERVVLRHGGIVQGVQGGESGRVGAPGGLWGTPA</sequence>
<evidence type="ECO:0000256" key="7">
    <source>
        <dbReference type="ARBA" id="ARBA00023224"/>
    </source>
</evidence>
<evidence type="ECO:0000256" key="4">
    <source>
        <dbReference type="ARBA" id="ARBA00023040"/>
    </source>
</evidence>
<feature type="transmembrane region" description="Helical" evidence="8">
    <location>
        <begin position="26"/>
        <end position="49"/>
    </location>
</feature>
<dbReference type="PANTHER" id="PTHR45695:SF9">
    <property type="entry name" value="LEUCOKININ RECEPTOR"/>
    <property type="match status" value="1"/>
</dbReference>
<evidence type="ECO:0000256" key="8">
    <source>
        <dbReference type="SAM" id="Phobius"/>
    </source>
</evidence>
<dbReference type="CDD" id="cd00637">
    <property type="entry name" value="7tm_classA_rhodopsin-like"/>
    <property type="match status" value="1"/>
</dbReference>
<feature type="transmembrane region" description="Helical" evidence="8">
    <location>
        <begin position="207"/>
        <end position="235"/>
    </location>
</feature>
<keyword evidence="6" id="KW-0675">Receptor</keyword>
<dbReference type="Proteomes" id="UP000515140">
    <property type="component" value="Unplaced"/>
</dbReference>
<keyword evidence="7" id="KW-0807">Transducer</keyword>
<dbReference type="InterPro" id="IPR000276">
    <property type="entry name" value="GPCR_Rhodpsn"/>
</dbReference>
<dbReference type="GeneID" id="110217206"/>
<dbReference type="AlphaFoldDB" id="A0A6P5LA11"/>